<dbReference type="InterPro" id="IPR003593">
    <property type="entry name" value="AAA+_ATPase"/>
</dbReference>
<evidence type="ECO:0000313" key="6">
    <source>
        <dbReference type="EMBL" id="AWB96062.1"/>
    </source>
</evidence>
<dbReference type="Gene3D" id="3.40.50.300">
    <property type="entry name" value="P-loop containing nucleotide triphosphate hydrolases"/>
    <property type="match status" value="1"/>
</dbReference>
<sequence>MLRPRARRIRCHGAVRRQRPRRHPHHAARDLHRLQRRGRQRRHGDRPVAHAHPRRGGRTARHAGLARGCHAVSTPPAPNRLAVDVSASRGGFTIEVALGVDAGETLAVLGPNGSGKSTLLAIIAGHLAPTAGTVRLGGRTLAARRDDGRVDELPVERRRVALLGQEALLFPHLTALENIAFGPRATGMRAADARRDALGMLERFGLAEFAGRRPRELSGGQQQRVAIARALASRPDALLLDEPFASLDVQTAAEMRRVIAEQPSARPIPTLLVTHDPIDAIMLADRAAILQAGRIVQEGPTAEVLGHPATPFAAALAGVNLASGIGTADGSVEVIGPSGARLVLRGAAGAVEPGARASAVFSPGAVHAARADDGPPAASAPPVPNRWAGTVTSLQSAPGGVRIVTAEHPGLAVDVPSAAAVSLGLVADARLAFAIAGSDVSVRAID</sequence>
<reference evidence="6 7" key="1">
    <citation type="submission" date="2018-04" db="EMBL/GenBank/DDBJ databases">
        <authorList>
            <person name="Li J."/>
        </authorList>
    </citation>
    <scope>NUCLEOTIDE SEQUENCE [LARGE SCALE GENOMIC DNA]</scope>
    <source>
        <strain evidence="7">30A</strain>
    </source>
</reference>
<evidence type="ECO:0000256" key="4">
    <source>
        <dbReference type="SAM" id="MobiDB-lite"/>
    </source>
</evidence>
<dbReference type="PANTHER" id="PTHR42781">
    <property type="entry name" value="SPERMIDINE/PUTRESCINE IMPORT ATP-BINDING PROTEIN POTA"/>
    <property type="match status" value="1"/>
</dbReference>
<evidence type="ECO:0000256" key="1">
    <source>
        <dbReference type="ARBA" id="ARBA00022448"/>
    </source>
</evidence>
<dbReference type="InterPro" id="IPR017871">
    <property type="entry name" value="ABC_transporter-like_CS"/>
</dbReference>
<protein>
    <submittedName>
        <fullName evidence="6">Molybdenum ABC transporter ATP-binding protein</fullName>
    </submittedName>
</protein>
<name>A0A2S0WXN3_9MICO</name>
<dbReference type="GO" id="GO:0016887">
    <property type="term" value="F:ATP hydrolysis activity"/>
    <property type="evidence" value="ECO:0007669"/>
    <property type="project" value="InterPro"/>
</dbReference>
<evidence type="ECO:0000259" key="5">
    <source>
        <dbReference type="PROSITE" id="PS50893"/>
    </source>
</evidence>
<dbReference type="OrthoDB" id="9112331at2"/>
<evidence type="ECO:0000256" key="3">
    <source>
        <dbReference type="ARBA" id="ARBA00022840"/>
    </source>
</evidence>
<dbReference type="InterPro" id="IPR027417">
    <property type="entry name" value="P-loop_NTPase"/>
</dbReference>
<dbReference type="EMBL" id="CP028913">
    <property type="protein sequence ID" value="AWB96062.1"/>
    <property type="molecule type" value="Genomic_DNA"/>
</dbReference>
<dbReference type="GO" id="GO:0005524">
    <property type="term" value="F:ATP binding"/>
    <property type="evidence" value="ECO:0007669"/>
    <property type="project" value="UniProtKB-KW"/>
</dbReference>
<feature type="compositionally biased region" description="Basic residues" evidence="4">
    <location>
        <begin position="34"/>
        <end position="60"/>
    </location>
</feature>
<dbReference type="Proteomes" id="UP000244729">
    <property type="component" value="Chromosome"/>
</dbReference>
<evidence type="ECO:0000256" key="2">
    <source>
        <dbReference type="ARBA" id="ARBA00022741"/>
    </source>
</evidence>
<dbReference type="PROSITE" id="PS00211">
    <property type="entry name" value="ABC_TRANSPORTER_1"/>
    <property type="match status" value="1"/>
</dbReference>
<keyword evidence="3 6" id="KW-0067">ATP-binding</keyword>
<dbReference type="AlphaFoldDB" id="A0A2S0WXN3"/>
<gene>
    <name evidence="6" type="ORF">DCE93_10680</name>
</gene>
<keyword evidence="2" id="KW-0547">Nucleotide-binding</keyword>
<dbReference type="SUPFAM" id="SSF52540">
    <property type="entry name" value="P-loop containing nucleoside triphosphate hydrolases"/>
    <property type="match status" value="1"/>
</dbReference>
<dbReference type="KEGG" id="agm:DCE93_10680"/>
<keyword evidence="7" id="KW-1185">Reference proteome</keyword>
<feature type="region of interest" description="Disordered" evidence="4">
    <location>
        <begin position="15"/>
        <end position="60"/>
    </location>
</feature>
<dbReference type="InterPro" id="IPR003439">
    <property type="entry name" value="ABC_transporter-like_ATP-bd"/>
</dbReference>
<keyword evidence="1" id="KW-0813">Transport</keyword>
<proteinExistence type="predicted"/>
<dbReference type="PROSITE" id="PS50893">
    <property type="entry name" value="ABC_TRANSPORTER_2"/>
    <property type="match status" value="1"/>
</dbReference>
<feature type="domain" description="ABC transporter" evidence="5">
    <location>
        <begin position="80"/>
        <end position="317"/>
    </location>
</feature>
<dbReference type="Pfam" id="PF00005">
    <property type="entry name" value="ABC_tran"/>
    <property type="match status" value="1"/>
</dbReference>
<dbReference type="SMART" id="SM00382">
    <property type="entry name" value="AAA"/>
    <property type="match status" value="1"/>
</dbReference>
<accession>A0A2S0WXN3</accession>
<dbReference type="PANTHER" id="PTHR42781:SF4">
    <property type="entry name" value="SPERMIDINE_PUTRESCINE IMPORT ATP-BINDING PROTEIN POTA"/>
    <property type="match status" value="1"/>
</dbReference>
<feature type="compositionally biased region" description="Basic residues" evidence="4">
    <location>
        <begin position="15"/>
        <end position="26"/>
    </location>
</feature>
<evidence type="ECO:0000313" key="7">
    <source>
        <dbReference type="Proteomes" id="UP000244729"/>
    </source>
</evidence>
<dbReference type="InterPro" id="IPR050093">
    <property type="entry name" value="ABC_SmlMolc_Importer"/>
</dbReference>
<organism evidence="6 7">
    <name type="scientific">Agromyces badenianii</name>
    <dbReference type="NCBI Taxonomy" id="2080742"/>
    <lineage>
        <taxon>Bacteria</taxon>
        <taxon>Bacillati</taxon>
        <taxon>Actinomycetota</taxon>
        <taxon>Actinomycetes</taxon>
        <taxon>Micrococcales</taxon>
        <taxon>Microbacteriaceae</taxon>
        <taxon>Agromyces</taxon>
    </lineage>
</organism>